<keyword evidence="2" id="KW-1185">Reference proteome</keyword>
<dbReference type="EMBL" id="BJCC01000008">
    <property type="protein sequence ID" value="GCF93084.1"/>
    <property type="molecule type" value="Genomic_DNA"/>
</dbReference>
<proteinExistence type="predicted"/>
<dbReference type="RefSeq" id="WP_146621559.1">
    <property type="nucleotide sequence ID" value="NZ_BJCC01000008.1"/>
</dbReference>
<evidence type="ECO:0000313" key="2">
    <source>
        <dbReference type="Proteomes" id="UP000290567"/>
    </source>
</evidence>
<comment type="caution">
    <text evidence="1">The sequence shown here is derived from an EMBL/GenBank/DDBJ whole genome shotgun (WGS) entry which is preliminary data.</text>
</comment>
<name>A0A4P5P9T0_9ENTE</name>
<dbReference type="OrthoDB" id="2366280at2"/>
<accession>A0A4P5P9T0</accession>
<dbReference type="Proteomes" id="UP000290567">
    <property type="component" value="Unassembled WGS sequence"/>
</dbReference>
<gene>
    <name evidence="1" type="ORF">NRIC_09750</name>
</gene>
<dbReference type="AlphaFoldDB" id="A0A4P5P9T0"/>
<reference evidence="2" key="1">
    <citation type="submission" date="2019-02" db="EMBL/GenBank/DDBJ databases">
        <title>Draft genome sequence of Enterococcus sp. Gos25-1.</title>
        <authorList>
            <person name="Tanaka N."/>
            <person name="Shiwa Y."/>
            <person name="Fujita N."/>
        </authorList>
    </citation>
    <scope>NUCLEOTIDE SEQUENCE [LARGE SCALE GENOMIC DNA]</scope>
    <source>
        <strain evidence="2">Gos25-1</strain>
    </source>
</reference>
<sequence length="110" mass="12810">MNKQEIIDGIKRMQTNAIKRSSVISNHLYAEGLADGCSDCIKFVELLDEPQKVKVPAIIYMWLDYCKWNNYPLRAAMDEGNMRSYQRATDREGLPKWFESKENQDLFSQA</sequence>
<organism evidence="1 2">
    <name type="scientific">Enterococcus florum</name>
    <dbReference type="NCBI Taxonomy" id="2480627"/>
    <lineage>
        <taxon>Bacteria</taxon>
        <taxon>Bacillati</taxon>
        <taxon>Bacillota</taxon>
        <taxon>Bacilli</taxon>
        <taxon>Lactobacillales</taxon>
        <taxon>Enterococcaceae</taxon>
        <taxon>Enterococcus</taxon>
    </lineage>
</organism>
<protein>
    <submittedName>
        <fullName evidence="1">Uncharacterized protein</fullName>
    </submittedName>
</protein>
<evidence type="ECO:0000313" key="1">
    <source>
        <dbReference type="EMBL" id="GCF93084.1"/>
    </source>
</evidence>